<dbReference type="AlphaFoldDB" id="A0A0S2KDB3"/>
<dbReference type="RefSeq" id="WP_058021442.1">
    <property type="nucleotide sequence ID" value="NZ_CP013189.1"/>
</dbReference>
<dbReference type="InterPro" id="IPR006175">
    <property type="entry name" value="YjgF/YER057c/UK114"/>
</dbReference>
<dbReference type="PROSITE" id="PS51257">
    <property type="entry name" value="PROKAR_LIPOPROTEIN"/>
    <property type="match status" value="1"/>
</dbReference>
<dbReference type="PANTHER" id="PTHR11803">
    <property type="entry name" value="2-IMINOBUTANOATE/2-IMINOPROPANOATE DEAMINASE RIDA"/>
    <property type="match status" value="1"/>
</dbReference>
<dbReference type="PROSITE" id="PS01094">
    <property type="entry name" value="UPF0076"/>
    <property type="match status" value="1"/>
</dbReference>
<dbReference type="EMBL" id="CP013189">
    <property type="protein sequence ID" value="ALO45954.1"/>
    <property type="molecule type" value="Genomic_DNA"/>
</dbReference>
<reference evidence="3 4" key="1">
    <citation type="submission" date="2015-11" db="EMBL/GenBank/DDBJ databases">
        <authorList>
            <person name="Zhang Y."/>
            <person name="Guo Z."/>
        </authorList>
    </citation>
    <scope>NUCLEOTIDE SEQUENCE [LARGE SCALE GENOMIC DNA]</scope>
    <source>
        <strain evidence="3 4">KCTC 32221</strain>
    </source>
</reference>
<dbReference type="Pfam" id="PF01042">
    <property type="entry name" value="Ribonuc_L-PSP"/>
    <property type="match status" value="1"/>
</dbReference>
<organism evidence="3 4">
    <name type="scientific">Pseudohongiella spirulinae</name>
    <dbReference type="NCBI Taxonomy" id="1249552"/>
    <lineage>
        <taxon>Bacteria</taxon>
        <taxon>Pseudomonadati</taxon>
        <taxon>Pseudomonadota</taxon>
        <taxon>Gammaproteobacteria</taxon>
        <taxon>Pseudomonadales</taxon>
        <taxon>Pseudohongiellaceae</taxon>
        <taxon>Pseudohongiella</taxon>
    </lineage>
</organism>
<dbReference type="PATRIC" id="fig|1249552.3.peg.1301"/>
<dbReference type="Gene3D" id="3.30.1330.40">
    <property type="entry name" value="RutC-like"/>
    <property type="match status" value="1"/>
</dbReference>
<keyword evidence="4" id="KW-1185">Reference proteome</keyword>
<keyword evidence="2" id="KW-0732">Signal</keyword>
<proteinExistence type="inferred from homology"/>
<dbReference type="KEGG" id="pspi:PS2015_1296"/>
<feature type="signal peptide" evidence="2">
    <location>
        <begin position="1"/>
        <end position="19"/>
    </location>
</feature>
<dbReference type="PANTHER" id="PTHR11803:SF39">
    <property type="entry name" value="2-IMINOBUTANOATE_2-IMINOPROPANOATE DEAMINASE"/>
    <property type="match status" value="1"/>
</dbReference>
<dbReference type="FunFam" id="3.30.1330.40:FF:000001">
    <property type="entry name" value="L-PSP family endoribonuclease"/>
    <property type="match status" value="1"/>
</dbReference>
<evidence type="ECO:0000313" key="4">
    <source>
        <dbReference type="Proteomes" id="UP000065641"/>
    </source>
</evidence>
<evidence type="ECO:0000313" key="3">
    <source>
        <dbReference type="EMBL" id="ALO45954.1"/>
    </source>
</evidence>
<dbReference type="InterPro" id="IPR006056">
    <property type="entry name" value="RidA"/>
</dbReference>
<evidence type="ECO:0000256" key="1">
    <source>
        <dbReference type="ARBA" id="ARBA00010552"/>
    </source>
</evidence>
<dbReference type="STRING" id="1249552.PS2015_1296"/>
<dbReference type="GO" id="GO:0019239">
    <property type="term" value="F:deaminase activity"/>
    <property type="evidence" value="ECO:0007669"/>
    <property type="project" value="TreeGrafter"/>
</dbReference>
<accession>A0A0S2KDB3</accession>
<dbReference type="InterPro" id="IPR019897">
    <property type="entry name" value="RidA_CS"/>
</dbReference>
<name>A0A0S2KDB3_9GAMM</name>
<dbReference type="NCBIfam" id="TIGR00004">
    <property type="entry name" value="Rid family detoxifying hydrolase"/>
    <property type="match status" value="1"/>
</dbReference>
<dbReference type="InterPro" id="IPR035959">
    <property type="entry name" value="RutC-like_sf"/>
</dbReference>
<dbReference type="OrthoDB" id="9803101at2"/>
<gene>
    <name evidence="3" type="ORF">PS2015_1296</name>
</gene>
<dbReference type="SUPFAM" id="SSF55298">
    <property type="entry name" value="YjgF-like"/>
    <property type="match status" value="1"/>
</dbReference>
<dbReference type="GO" id="GO:0005829">
    <property type="term" value="C:cytosol"/>
    <property type="evidence" value="ECO:0007669"/>
    <property type="project" value="TreeGrafter"/>
</dbReference>
<comment type="similarity">
    <text evidence="1">Belongs to the RutC family.</text>
</comment>
<dbReference type="CDD" id="cd00448">
    <property type="entry name" value="YjgF_YER057c_UK114_family"/>
    <property type="match status" value="1"/>
</dbReference>
<sequence precursor="true">MAHKSVNIFFALVCIFLTACHVSPSTGKLIHSTADIYPAVGPYSQIVQAGDQYFLSGVIPLNLNGDAIAGDTIEQQTRQVLDYIAAKLQSLGLRLEHVVMATVYMTDLQEFSRMNQVYGEYFVNNAPARATVEVARLPRDAKIEIAVVASSL</sequence>
<dbReference type="Proteomes" id="UP000065641">
    <property type="component" value="Chromosome"/>
</dbReference>
<evidence type="ECO:0000256" key="2">
    <source>
        <dbReference type="SAM" id="SignalP"/>
    </source>
</evidence>
<feature type="chain" id="PRO_5006601510" evidence="2">
    <location>
        <begin position="20"/>
        <end position="152"/>
    </location>
</feature>
<protein>
    <submittedName>
        <fullName evidence="3">Translation initiation inhibitor</fullName>
    </submittedName>
</protein>